<keyword evidence="11" id="KW-0472">Membrane</keyword>
<keyword evidence="7" id="KW-0539">Nucleus</keyword>
<dbReference type="GO" id="GO:0005634">
    <property type="term" value="C:nucleus"/>
    <property type="evidence" value="ECO:0007669"/>
    <property type="project" value="UniProtKB-SubCell"/>
</dbReference>
<protein>
    <submittedName>
        <fullName evidence="14">Polyadenylate-binding protein 7</fullName>
    </submittedName>
</protein>
<feature type="domain" description="RRM" evidence="12">
    <location>
        <begin position="276"/>
        <end position="353"/>
    </location>
</feature>
<feature type="region of interest" description="Disordered" evidence="10">
    <location>
        <begin position="492"/>
        <end position="511"/>
    </location>
</feature>
<dbReference type="FunFam" id="1.10.1900.10:FF:000004">
    <property type="entry name" value="Polyadenylate-binding protein"/>
    <property type="match status" value="1"/>
</dbReference>
<proteinExistence type="inferred from homology"/>
<evidence type="ECO:0000256" key="2">
    <source>
        <dbReference type="ARBA" id="ARBA00004496"/>
    </source>
</evidence>
<evidence type="ECO:0000256" key="8">
    <source>
        <dbReference type="ARBA" id="ARBA00054110"/>
    </source>
</evidence>
<feature type="domain" description="RRM" evidence="12">
    <location>
        <begin position="26"/>
        <end position="105"/>
    </location>
</feature>
<evidence type="ECO:0000256" key="11">
    <source>
        <dbReference type="SAM" id="Phobius"/>
    </source>
</evidence>
<gene>
    <name evidence="14" type="primary">PAB7</name>
    <name evidence="14" type="ORF">CFP56_032015</name>
</gene>
<evidence type="ECO:0000256" key="1">
    <source>
        <dbReference type="ARBA" id="ARBA00004123"/>
    </source>
</evidence>
<keyword evidence="6 9" id="KW-0694">RNA-binding</keyword>
<sequence length="614" mass="67883">MAAPPTAATVSASVAAAAPAPPPPSSSIYVGDLHPDVNDGHLFEAFKGFDSLASVRVCRDSSTGRSLCYGYVNFISSQDEAIRAIEAKNHTALNGKVIRVMWSHRDSDARRSGKGNLYVKSEESASAAIEKLNGSTVEDKEMYVKLFLAIILKAVIIHIYVGWFVKKSDRILPSPDAKFTNLYMKNLDLDVTEELLQEKFSEFGKIASLVISRDDNGTSRGFGFVNFDNPDDARQAMEATNGSQLGSKTLYVARAQKKVEREQILRRQFEEKRKEQLLKYKNIDDDVTEEELREHFSQCGTITSAKLMQDDKGISRGFGFVCFSTPEEANKAVNTFHGYMFHRKPLYVALAQRKEDRQAQLQLLYAQRMAGLVGHSTPVFPGGYPPYYYTPGVVQVPPRPVMMYQPLESRPGWRANGFVPPTRPAFQPSPLPNTQKQNRHNRGRMNGHMLPQGGAHSLSYMPPLQQNTHSVTSLKDSTNQQRIGQAKYVPNGHQREMSKGSGVSSTATNSGGVAQQGAEMLSSMLAAASPEQRKQILGERLYPLVQKHKPDLASKITGMLLEMDNSELLLLLESPESLAVKVEEAVQVLKYSKAKVSGQDALHPSYLSAEVAVN</sequence>
<dbReference type="PANTHER" id="PTHR24012">
    <property type="entry name" value="RNA BINDING PROTEIN"/>
    <property type="match status" value="1"/>
</dbReference>
<keyword evidence="5" id="KW-0677">Repeat</keyword>
<evidence type="ECO:0000259" key="12">
    <source>
        <dbReference type="PROSITE" id="PS50102"/>
    </source>
</evidence>
<dbReference type="InterPro" id="IPR035979">
    <property type="entry name" value="RBD_domain_sf"/>
</dbReference>
<reference evidence="14 15" key="1">
    <citation type="journal article" date="2018" name="Sci. Data">
        <title>The draft genome sequence of cork oak.</title>
        <authorList>
            <person name="Ramos A.M."/>
            <person name="Usie A."/>
            <person name="Barbosa P."/>
            <person name="Barros P.M."/>
            <person name="Capote T."/>
            <person name="Chaves I."/>
            <person name="Simoes F."/>
            <person name="Abreu I."/>
            <person name="Carrasquinho I."/>
            <person name="Faro C."/>
            <person name="Guimaraes J.B."/>
            <person name="Mendonca D."/>
            <person name="Nobrega F."/>
            <person name="Rodrigues L."/>
            <person name="Saibo N.J.M."/>
            <person name="Varela M.C."/>
            <person name="Egas C."/>
            <person name="Matos J."/>
            <person name="Miguel C.M."/>
            <person name="Oliveira M.M."/>
            <person name="Ricardo C.P."/>
            <person name="Goncalves S."/>
        </authorList>
    </citation>
    <scope>NUCLEOTIDE SEQUENCE [LARGE SCALE GENOMIC DNA]</scope>
    <source>
        <strain evidence="15">cv. HL8</strain>
    </source>
</reference>
<dbReference type="SMART" id="SM00360">
    <property type="entry name" value="RRM"/>
    <property type="match status" value="3"/>
</dbReference>
<dbReference type="Pfam" id="PF00658">
    <property type="entry name" value="MLLE"/>
    <property type="match status" value="1"/>
</dbReference>
<dbReference type="InterPro" id="IPR000504">
    <property type="entry name" value="RRM_dom"/>
</dbReference>
<dbReference type="SMART" id="SM00517">
    <property type="entry name" value="PolyA"/>
    <property type="match status" value="1"/>
</dbReference>
<dbReference type="GO" id="GO:0005737">
    <property type="term" value="C:cytoplasm"/>
    <property type="evidence" value="ECO:0007669"/>
    <property type="project" value="UniProtKB-SubCell"/>
</dbReference>
<evidence type="ECO:0000256" key="4">
    <source>
        <dbReference type="ARBA" id="ARBA00022490"/>
    </source>
</evidence>
<dbReference type="InterPro" id="IPR002004">
    <property type="entry name" value="PABP_HYD_C"/>
</dbReference>
<dbReference type="Gene3D" id="1.10.1900.10">
    <property type="entry name" value="c-terminal domain of poly(a) binding protein"/>
    <property type="match status" value="1"/>
</dbReference>
<dbReference type="InterPro" id="IPR012677">
    <property type="entry name" value="Nucleotide-bd_a/b_plait_sf"/>
</dbReference>
<dbReference type="SUPFAM" id="SSF63570">
    <property type="entry name" value="PABC (PABP) domain"/>
    <property type="match status" value="1"/>
</dbReference>
<keyword evidence="11" id="KW-0812">Transmembrane</keyword>
<evidence type="ECO:0000256" key="9">
    <source>
        <dbReference type="PROSITE-ProRule" id="PRU00176"/>
    </source>
</evidence>
<dbReference type="GO" id="GO:0003723">
    <property type="term" value="F:RNA binding"/>
    <property type="evidence" value="ECO:0007669"/>
    <property type="project" value="UniProtKB-UniRule"/>
</dbReference>
<evidence type="ECO:0000256" key="7">
    <source>
        <dbReference type="ARBA" id="ARBA00023242"/>
    </source>
</evidence>
<comment type="function">
    <text evidence="8">Binds the poly(A) tail of mRNA. Appears to be an important mediator of the multiple roles of the poly(A) tail in mRNA biogenesis, stability and translation.</text>
</comment>
<feature type="compositionally biased region" description="Polar residues" evidence="10">
    <location>
        <begin position="501"/>
        <end position="511"/>
    </location>
</feature>
<name>A0AAW0JJG0_QUESU</name>
<dbReference type="Proteomes" id="UP000237347">
    <property type="component" value="Unassembled WGS sequence"/>
</dbReference>
<dbReference type="Pfam" id="PF00076">
    <property type="entry name" value="RRM_1"/>
    <property type="match status" value="3"/>
</dbReference>
<dbReference type="CDD" id="cd12380">
    <property type="entry name" value="RRM3_I_PABPs"/>
    <property type="match status" value="1"/>
</dbReference>
<comment type="caution">
    <text evidence="14">The sequence shown here is derived from an EMBL/GenBank/DDBJ whole genome shotgun (WGS) entry which is preliminary data.</text>
</comment>
<dbReference type="InterPro" id="IPR036053">
    <property type="entry name" value="PABP-dom"/>
</dbReference>
<evidence type="ECO:0000256" key="3">
    <source>
        <dbReference type="ARBA" id="ARBA00008557"/>
    </source>
</evidence>
<evidence type="ECO:0000256" key="5">
    <source>
        <dbReference type="ARBA" id="ARBA00022737"/>
    </source>
</evidence>
<keyword evidence="11" id="KW-1133">Transmembrane helix</keyword>
<dbReference type="PROSITE" id="PS51309">
    <property type="entry name" value="PABC"/>
    <property type="match status" value="1"/>
</dbReference>
<feature type="transmembrane region" description="Helical" evidence="11">
    <location>
        <begin position="142"/>
        <end position="165"/>
    </location>
</feature>
<accession>A0AAW0JJG0</accession>
<feature type="domain" description="PABC" evidence="13">
    <location>
        <begin position="517"/>
        <end position="594"/>
    </location>
</feature>
<dbReference type="PROSITE" id="PS50102">
    <property type="entry name" value="RRM"/>
    <property type="match status" value="3"/>
</dbReference>
<feature type="domain" description="RRM" evidence="12">
    <location>
        <begin position="180"/>
        <end position="257"/>
    </location>
</feature>
<keyword evidence="4" id="KW-0963">Cytoplasm</keyword>
<dbReference type="AlphaFoldDB" id="A0AAW0JJG0"/>
<comment type="similarity">
    <text evidence="3">Belongs to the polyadenylate-binding protein type-1 family.</text>
</comment>
<dbReference type="Gene3D" id="3.30.70.330">
    <property type="match status" value="3"/>
</dbReference>
<evidence type="ECO:0000313" key="15">
    <source>
        <dbReference type="Proteomes" id="UP000237347"/>
    </source>
</evidence>
<evidence type="ECO:0000256" key="6">
    <source>
        <dbReference type="ARBA" id="ARBA00022884"/>
    </source>
</evidence>
<dbReference type="EMBL" id="PKMF04000541">
    <property type="protein sequence ID" value="KAK7826632.1"/>
    <property type="molecule type" value="Genomic_DNA"/>
</dbReference>
<dbReference type="SUPFAM" id="SSF54928">
    <property type="entry name" value="RNA-binding domain, RBD"/>
    <property type="match status" value="3"/>
</dbReference>
<evidence type="ECO:0000256" key="10">
    <source>
        <dbReference type="SAM" id="MobiDB-lite"/>
    </source>
</evidence>
<dbReference type="FunFam" id="3.30.70.330:FF:000500">
    <property type="entry name" value="Polyadenylate-binding protein"/>
    <property type="match status" value="1"/>
</dbReference>
<evidence type="ECO:0000259" key="13">
    <source>
        <dbReference type="PROSITE" id="PS51309"/>
    </source>
</evidence>
<comment type="subcellular location">
    <subcellularLocation>
        <location evidence="2">Cytoplasm</location>
    </subcellularLocation>
    <subcellularLocation>
        <location evidence="1">Nucleus</location>
    </subcellularLocation>
</comment>
<evidence type="ECO:0000313" key="14">
    <source>
        <dbReference type="EMBL" id="KAK7826632.1"/>
    </source>
</evidence>
<dbReference type="CDD" id="cd12381">
    <property type="entry name" value="RRM4_I_PABPs"/>
    <property type="match status" value="1"/>
</dbReference>
<organism evidence="14 15">
    <name type="scientific">Quercus suber</name>
    <name type="common">Cork oak</name>
    <dbReference type="NCBI Taxonomy" id="58331"/>
    <lineage>
        <taxon>Eukaryota</taxon>
        <taxon>Viridiplantae</taxon>
        <taxon>Streptophyta</taxon>
        <taxon>Embryophyta</taxon>
        <taxon>Tracheophyta</taxon>
        <taxon>Spermatophyta</taxon>
        <taxon>Magnoliopsida</taxon>
        <taxon>eudicotyledons</taxon>
        <taxon>Gunneridae</taxon>
        <taxon>Pentapetalae</taxon>
        <taxon>rosids</taxon>
        <taxon>fabids</taxon>
        <taxon>Fagales</taxon>
        <taxon>Fagaceae</taxon>
        <taxon>Quercus</taxon>
    </lineage>
</organism>
<keyword evidence="15" id="KW-1185">Reference proteome</keyword>